<keyword evidence="4" id="KW-1185">Reference proteome</keyword>
<reference evidence="3 4" key="1">
    <citation type="journal article" date="2019" name="Int. J. Syst. Evol. Microbiol.">
        <title>The Global Catalogue of Microorganisms (GCM) 10K type strain sequencing project: providing services to taxonomists for standard genome sequencing and annotation.</title>
        <authorList>
            <consortium name="The Broad Institute Genomics Platform"/>
            <consortium name="The Broad Institute Genome Sequencing Center for Infectious Disease"/>
            <person name="Wu L."/>
            <person name="Ma J."/>
        </authorList>
    </citation>
    <scope>NUCLEOTIDE SEQUENCE [LARGE SCALE GENOMIC DNA]</scope>
    <source>
        <strain evidence="3 4">JCM 16014</strain>
    </source>
</reference>
<comment type="similarity">
    <text evidence="1 2">Belongs to the cytochrome P450 family.</text>
</comment>
<keyword evidence="2" id="KW-0503">Monooxygenase</keyword>
<dbReference type="Pfam" id="PF00067">
    <property type="entry name" value="p450"/>
    <property type="match status" value="1"/>
</dbReference>
<protein>
    <submittedName>
        <fullName evidence="3">Cytochrome P450</fullName>
    </submittedName>
</protein>
<accession>A0ABN2UZE7</accession>
<evidence type="ECO:0000256" key="2">
    <source>
        <dbReference type="RuleBase" id="RU000461"/>
    </source>
</evidence>
<dbReference type="PROSITE" id="PS00086">
    <property type="entry name" value="CYTOCHROME_P450"/>
    <property type="match status" value="1"/>
</dbReference>
<dbReference type="PRINTS" id="PR00359">
    <property type="entry name" value="BP450"/>
</dbReference>
<dbReference type="InterPro" id="IPR036396">
    <property type="entry name" value="Cyt_P450_sf"/>
</dbReference>
<keyword evidence="2" id="KW-0479">Metal-binding</keyword>
<evidence type="ECO:0000256" key="1">
    <source>
        <dbReference type="ARBA" id="ARBA00010617"/>
    </source>
</evidence>
<dbReference type="Gene3D" id="1.10.630.10">
    <property type="entry name" value="Cytochrome P450"/>
    <property type="match status" value="1"/>
</dbReference>
<dbReference type="CDD" id="cd20625">
    <property type="entry name" value="CYP164-like"/>
    <property type="match status" value="1"/>
</dbReference>
<proteinExistence type="inferred from homology"/>
<dbReference type="InterPro" id="IPR002397">
    <property type="entry name" value="Cyt_P450_B"/>
</dbReference>
<evidence type="ECO:0000313" key="3">
    <source>
        <dbReference type="EMBL" id="GAA2045976.1"/>
    </source>
</evidence>
<dbReference type="InterPro" id="IPR017972">
    <property type="entry name" value="Cyt_P450_CS"/>
</dbReference>
<organism evidence="3 4">
    <name type="scientific">Catenulispora yoronensis</name>
    <dbReference type="NCBI Taxonomy" id="450799"/>
    <lineage>
        <taxon>Bacteria</taxon>
        <taxon>Bacillati</taxon>
        <taxon>Actinomycetota</taxon>
        <taxon>Actinomycetes</taxon>
        <taxon>Catenulisporales</taxon>
        <taxon>Catenulisporaceae</taxon>
        <taxon>Catenulispora</taxon>
    </lineage>
</organism>
<keyword evidence="2" id="KW-0560">Oxidoreductase</keyword>
<sequence length="428" mass="45823">MADADGFFDPFAPGFTDDPYPAYRRLREEDPVQEHPFGFWILSRHEDVSALLRSGHSVDYRNTEENSVARLQADAMLQADPEFAESIDTYGLSMLDRDPPDHTRLRGLVSKVFTPRSVAALEPFVTELVDDALDRLAEECGAGGDGGGGAGGGGAGGSGADLISTLAFPIPFAVISRMLGIPDADHDRIRQLSGLLVRTLEPVGDPELLVRINRARLAMQEIVRGLIDAKRAHPGDDLLTALIAAESDGDRLTDEELVAQVILLYVAGHETTVNLIGNGTLALLRAPGELKKLHDAPELAGHAVEELLRYDAPVQQSRRITLAPYEVGGKVIPRGAFVIVALASANRDEAAFGPDASELRVDRPNARNHVSFGGGPHHCLGAALARLEARVAVERLAARFPGLALAGAPVWNGRINLRGLERLPVSAG</sequence>
<name>A0ABN2UZE7_9ACTN</name>
<gene>
    <name evidence="3" type="ORF">GCM10009839_57760</name>
</gene>
<dbReference type="InterPro" id="IPR001128">
    <property type="entry name" value="Cyt_P450"/>
</dbReference>
<evidence type="ECO:0000313" key="4">
    <source>
        <dbReference type="Proteomes" id="UP001500751"/>
    </source>
</evidence>
<dbReference type="Proteomes" id="UP001500751">
    <property type="component" value="Unassembled WGS sequence"/>
</dbReference>
<dbReference type="PANTHER" id="PTHR46696:SF1">
    <property type="entry name" value="CYTOCHROME P450 YJIB-RELATED"/>
    <property type="match status" value="1"/>
</dbReference>
<keyword evidence="2" id="KW-0408">Iron</keyword>
<keyword evidence="2" id="KW-0349">Heme</keyword>
<dbReference type="PANTHER" id="PTHR46696">
    <property type="entry name" value="P450, PUTATIVE (EUROFUNG)-RELATED"/>
    <property type="match status" value="1"/>
</dbReference>
<dbReference type="SUPFAM" id="SSF48264">
    <property type="entry name" value="Cytochrome P450"/>
    <property type="match status" value="1"/>
</dbReference>
<comment type="caution">
    <text evidence="3">The sequence shown here is derived from an EMBL/GenBank/DDBJ whole genome shotgun (WGS) entry which is preliminary data.</text>
</comment>
<dbReference type="RefSeq" id="WP_344668808.1">
    <property type="nucleotide sequence ID" value="NZ_BAAAQN010000039.1"/>
</dbReference>
<dbReference type="EMBL" id="BAAAQN010000039">
    <property type="protein sequence ID" value="GAA2045976.1"/>
    <property type="molecule type" value="Genomic_DNA"/>
</dbReference>